<protein>
    <submittedName>
        <fullName evidence="1">Uncharacterized protein</fullName>
    </submittedName>
</protein>
<dbReference type="Proteomes" id="UP000287651">
    <property type="component" value="Unassembled WGS sequence"/>
</dbReference>
<accession>A0A426YWP9</accession>
<gene>
    <name evidence="1" type="ORF">B296_00035196</name>
</gene>
<name>A0A426YWP9_ENSVE</name>
<reference evidence="1 2" key="1">
    <citation type="journal article" date="2014" name="Agronomy (Basel)">
        <title>A Draft Genome Sequence for Ensete ventricosum, the Drought-Tolerant Tree Against Hunger.</title>
        <authorList>
            <person name="Harrison J."/>
            <person name="Moore K.A."/>
            <person name="Paszkiewicz K."/>
            <person name="Jones T."/>
            <person name="Grant M."/>
            <person name="Ambacheew D."/>
            <person name="Muzemil S."/>
            <person name="Studholme D.J."/>
        </authorList>
    </citation>
    <scope>NUCLEOTIDE SEQUENCE [LARGE SCALE GENOMIC DNA]</scope>
</reference>
<organism evidence="1 2">
    <name type="scientific">Ensete ventricosum</name>
    <name type="common">Abyssinian banana</name>
    <name type="synonym">Musa ensete</name>
    <dbReference type="NCBI Taxonomy" id="4639"/>
    <lineage>
        <taxon>Eukaryota</taxon>
        <taxon>Viridiplantae</taxon>
        <taxon>Streptophyta</taxon>
        <taxon>Embryophyta</taxon>
        <taxon>Tracheophyta</taxon>
        <taxon>Spermatophyta</taxon>
        <taxon>Magnoliopsida</taxon>
        <taxon>Liliopsida</taxon>
        <taxon>Zingiberales</taxon>
        <taxon>Musaceae</taxon>
        <taxon>Ensete</taxon>
    </lineage>
</organism>
<evidence type="ECO:0000313" key="1">
    <source>
        <dbReference type="EMBL" id="RRT56157.1"/>
    </source>
</evidence>
<sequence>MTTTIYGLQMAAGDGNVKMAAGDNNVKMNAVEGKEMTVVGEPKAATAMLLCVGYGRESLLELRKRKQEQQGPASSGVRRGVAVAAGNSWARLR</sequence>
<proteinExistence type="predicted"/>
<dbReference type="AlphaFoldDB" id="A0A426YWP9"/>
<comment type="caution">
    <text evidence="1">The sequence shown here is derived from an EMBL/GenBank/DDBJ whole genome shotgun (WGS) entry which is preliminary data.</text>
</comment>
<evidence type="ECO:0000313" key="2">
    <source>
        <dbReference type="Proteomes" id="UP000287651"/>
    </source>
</evidence>
<dbReference type="EMBL" id="AMZH03009751">
    <property type="protein sequence ID" value="RRT56157.1"/>
    <property type="molecule type" value="Genomic_DNA"/>
</dbReference>